<dbReference type="KEGG" id="apr:Apre_1311"/>
<accession>C7RDS1</accession>
<dbReference type="AlphaFoldDB" id="C7RDS1"/>
<evidence type="ECO:0000313" key="10">
    <source>
        <dbReference type="Proteomes" id="UP000002294"/>
    </source>
</evidence>
<gene>
    <name evidence="5" type="primary">recX</name>
    <name evidence="9" type="ordered locus">Apre_1311</name>
</gene>
<dbReference type="PANTHER" id="PTHR33602">
    <property type="entry name" value="REGULATORY PROTEIN RECX FAMILY PROTEIN"/>
    <property type="match status" value="1"/>
</dbReference>
<evidence type="ECO:0000256" key="2">
    <source>
        <dbReference type="ARBA" id="ARBA00009695"/>
    </source>
</evidence>
<dbReference type="RefSeq" id="WP_015778233.1">
    <property type="nucleotide sequence ID" value="NC_013171.1"/>
</dbReference>
<evidence type="ECO:0000259" key="6">
    <source>
        <dbReference type="Pfam" id="PF02631"/>
    </source>
</evidence>
<dbReference type="Pfam" id="PF21982">
    <property type="entry name" value="RecX_HTH1"/>
    <property type="match status" value="1"/>
</dbReference>
<dbReference type="GO" id="GO:0005737">
    <property type="term" value="C:cytoplasm"/>
    <property type="evidence" value="ECO:0007669"/>
    <property type="project" value="UniProtKB-SubCell"/>
</dbReference>
<dbReference type="HOGENOM" id="CLU_066607_4_2_9"/>
<proteinExistence type="inferred from homology"/>
<dbReference type="OrthoDB" id="5421057at2"/>
<name>C7RDS1_ANAPD</name>
<organism evidence="9 10">
    <name type="scientific">Anaerococcus prevotii (strain ATCC 9321 / DSM 20548 / JCM 6508 / NCTC 11806 / PC1)</name>
    <name type="common">Peptostreptococcus prevotii</name>
    <name type="synonym">Peptococcus prevotii</name>
    <dbReference type="NCBI Taxonomy" id="525919"/>
    <lineage>
        <taxon>Bacteria</taxon>
        <taxon>Bacillati</taxon>
        <taxon>Bacillota</taxon>
        <taxon>Tissierellia</taxon>
        <taxon>Tissierellales</taxon>
        <taxon>Peptoniphilaceae</taxon>
        <taxon>Anaerococcus</taxon>
    </lineage>
</organism>
<dbReference type="HAMAP" id="MF_01114">
    <property type="entry name" value="RecX"/>
    <property type="match status" value="1"/>
</dbReference>
<feature type="domain" description="RecX third three-helical" evidence="7">
    <location>
        <begin position="152"/>
        <end position="196"/>
    </location>
</feature>
<keyword evidence="10" id="KW-1185">Reference proteome</keyword>
<comment type="subcellular location">
    <subcellularLocation>
        <location evidence="1 5">Cytoplasm</location>
    </subcellularLocation>
</comment>
<keyword evidence="4 5" id="KW-0963">Cytoplasm</keyword>
<comment type="function">
    <text evidence="5">Modulates RecA activity.</text>
</comment>
<evidence type="ECO:0000256" key="5">
    <source>
        <dbReference type="HAMAP-Rule" id="MF_01114"/>
    </source>
</evidence>
<dbReference type="EMBL" id="CP001708">
    <property type="protein sequence ID" value="ACV29334.1"/>
    <property type="molecule type" value="Genomic_DNA"/>
</dbReference>
<evidence type="ECO:0000256" key="1">
    <source>
        <dbReference type="ARBA" id="ARBA00004496"/>
    </source>
</evidence>
<dbReference type="PANTHER" id="PTHR33602:SF1">
    <property type="entry name" value="REGULATORY PROTEIN RECX FAMILY PROTEIN"/>
    <property type="match status" value="1"/>
</dbReference>
<evidence type="ECO:0000259" key="7">
    <source>
        <dbReference type="Pfam" id="PF21981"/>
    </source>
</evidence>
<dbReference type="InterPro" id="IPR036388">
    <property type="entry name" value="WH-like_DNA-bd_sf"/>
</dbReference>
<feature type="domain" description="RecX first three-helical" evidence="8">
    <location>
        <begin position="59"/>
        <end position="98"/>
    </location>
</feature>
<reference evidence="9 10" key="1">
    <citation type="journal article" date="2009" name="Stand. Genomic Sci.">
        <title>Complete genome sequence of Anaerococcus prevotii type strain (PC1).</title>
        <authorList>
            <person name="Labutti K."/>
            <person name="Pukall R."/>
            <person name="Steenblock K."/>
            <person name="Glavina Del Rio T."/>
            <person name="Tice H."/>
            <person name="Copeland A."/>
            <person name="Cheng J.F."/>
            <person name="Lucas S."/>
            <person name="Chen F."/>
            <person name="Nolan M."/>
            <person name="Bruce D."/>
            <person name="Goodwin L."/>
            <person name="Pitluck S."/>
            <person name="Ivanova N."/>
            <person name="Mavromatis K."/>
            <person name="Ovchinnikova G."/>
            <person name="Pati A."/>
            <person name="Chen A."/>
            <person name="Palaniappan K."/>
            <person name="Land M."/>
            <person name="Hauser L."/>
            <person name="Chang Y.J."/>
            <person name="Jeffries C.D."/>
            <person name="Chain P."/>
            <person name="Saunders E."/>
            <person name="Brettin T."/>
            <person name="Detter J.C."/>
            <person name="Han C."/>
            <person name="Goker M."/>
            <person name="Bristow J."/>
            <person name="Eisen J.A."/>
            <person name="Markowitz V."/>
            <person name="Hugenholtz P."/>
            <person name="Kyrpides N.C."/>
            <person name="Klenk H.P."/>
            <person name="Lapidus A."/>
        </authorList>
    </citation>
    <scope>NUCLEOTIDE SEQUENCE [LARGE SCALE GENOMIC DNA]</scope>
    <source>
        <strain evidence="10">ATCC 9321 / DSM 20548 / JCM 6508 / NCTC 11806 / PC1</strain>
    </source>
</reference>
<dbReference type="InterPro" id="IPR053924">
    <property type="entry name" value="RecX_HTH_2nd"/>
</dbReference>
<dbReference type="InterPro" id="IPR053926">
    <property type="entry name" value="RecX_HTH_1st"/>
</dbReference>
<dbReference type="eggNOG" id="COG2137">
    <property type="taxonomic scope" value="Bacteria"/>
</dbReference>
<protein>
    <recommendedName>
        <fullName evidence="3 5">Regulatory protein RecX</fullName>
    </recommendedName>
</protein>
<dbReference type="Pfam" id="PF21981">
    <property type="entry name" value="RecX_HTH3"/>
    <property type="match status" value="1"/>
</dbReference>
<evidence type="ECO:0000256" key="4">
    <source>
        <dbReference type="ARBA" id="ARBA00022490"/>
    </source>
</evidence>
<evidence type="ECO:0000313" key="9">
    <source>
        <dbReference type="EMBL" id="ACV29334.1"/>
    </source>
</evidence>
<feature type="domain" description="RecX second three-helical" evidence="6">
    <location>
        <begin position="105"/>
        <end position="144"/>
    </location>
</feature>
<sequence length="201" mass="23565">MIVEEIGFSDKYNLCRLKVSGELFYISYDLFNDLDIKKNEEIDFDVFSKIQADNSYNRAKNYILNRISYANKTSFEIGKILRDKGYEADVTEKVIEFLTSYNLIDDESFVRSFIADKSSINDWPKNKIRYKLKLKGIPDSLIDENLTLIDDDTEYEKALYFAEKKARGDYSFKMKNKVYRHLASKGFDFDIIGRVMGELFS</sequence>
<dbReference type="InterPro" id="IPR053925">
    <property type="entry name" value="RecX_HTH_3rd"/>
</dbReference>
<dbReference type="InterPro" id="IPR003783">
    <property type="entry name" value="Regulatory_RecX"/>
</dbReference>
<dbReference type="Proteomes" id="UP000002294">
    <property type="component" value="Chromosome"/>
</dbReference>
<evidence type="ECO:0000256" key="3">
    <source>
        <dbReference type="ARBA" id="ARBA00018111"/>
    </source>
</evidence>
<comment type="similarity">
    <text evidence="2 5">Belongs to the RecX family.</text>
</comment>
<dbReference type="Pfam" id="PF02631">
    <property type="entry name" value="RecX_HTH2"/>
    <property type="match status" value="1"/>
</dbReference>
<evidence type="ECO:0000259" key="8">
    <source>
        <dbReference type="Pfam" id="PF21982"/>
    </source>
</evidence>
<dbReference type="GO" id="GO:0006282">
    <property type="term" value="P:regulation of DNA repair"/>
    <property type="evidence" value="ECO:0007669"/>
    <property type="project" value="UniProtKB-UniRule"/>
</dbReference>
<dbReference type="Gene3D" id="1.10.10.10">
    <property type="entry name" value="Winged helix-like DNA-binding domain superfamily/Winged helix DNA-binding domain"/>
    <property type="match status" value="3"/>
</dbReference>
<dbReference type="STRING" id="525919.Apre_1311"/>